<accession>A0A1Y6CI06</accession>
<dbReference type="PANTHER" id="PTHR30408:SF12">
    <property type="entry name" value="TYPE I RESTRICTION ENZYME MJAVIII SPECIFICITY SUBUNIT"/>
    <property type="match status" value="1"/>
</dbReference>
<sequence>MAARHAETRTGGRPATTGTITGNFALSVGMPDSRAPEGWRWTKLTDVARLETGHTPSRRHPEYWGGDVPWIGIKDATANHGRTIHDTIQHTNELGISNSSARILPANTVCLSRTASVGYVVVMGRPMATSQDFVNWVCAPELDHRFLKYVLLSEQSAFLRFASGTTHQTIYFPEVKAFHICLPSRAEQRAIGHVLQTLDDKIEVNRRMSTTLEAMARALFKAWFVDFEPVRAKSEGRDPGLPPHLTDLFPARLVETDHGEVPEGWNVSRIGNEVRVVGGSTPSTRNPAFWDGEINWATPKDLSSLEGPALLETSRRITSAGLAKIGSGLLPVGTVLLSSRAPIGYLAIAEIPVSVNQGFVAMVCEGRLSNVFAWLWTQANMEAILQNANGSTFQEISKSNFRPLPVIVPTDDVLEAFDGPVQSLHSRIVSCERETRTLAALRDTLLPQLISGDLRVKDAETFLDRVL</sequence>
<organism evidence="6 7">
    <name type="scientific">Tistlia consotensis USBA 355</name>
    <dbReference type="NCBI Taxonomy" id="560819"/>
    <lineage>
        <taxon>Bacteria</taxon>
        <taxon>Pseudomonadati</taxon>
        <taxon>Pseudomonadota</taxon>
        <taxon>Alphaproteobacteria</taxon>
        <taxon>Rhodospirillales</taxon>
        <taxon>Rhodovibrionaceae</taxon>
        <taxon>Tistlia</taxon>
    </lineage>
</organism>
<evidence type="ECO:0000256" key="2">
    <source>
        <dbReference type="ARBA" id="ARBA00022747"/>
    </source>
</evidence>
<dbReference type="GO" id="GO:0003677">
    <property type="term" value="F:DNA binding"/>
    <property type="evidence" value="ECO:0007669"/>
    <property type="project" value="UniProtKB-KW"/>
</dbReference>
<dbReference type="PANTHER" id="PTHR30408">
    <property type="entry name" value="TYPE-1 RESTRICTION ENZYME ECOKI SPECIFICITY PROTEIN"/>
    <property type="match status" value="1"/>
</dbReference>
<keyword evidence="7" id="KW-1185">Reference proteome</keyword>
<dbReference type="CDD" id="cd17248">
    <property type="entry name" value="RMtype1_S_AmiI-TRD2-CR2_like"/>
    <property type="match status" value="1"/>
</dbReference>
<dbReference type="Gene3D" id="3.90.220.20">
    <property type="entry name" value="DNA methylase specificity domains"/>
    <property type="match status" value="2"/>
</dbReference>
<feature type="compositionally biased region" description="Low complexity" evidence="4">
    <location>
        <begin position="11"/>
        <end position="22"/>
    </location>
</feature>
<reference evidence="6 7" key="1">
    <citation type="submission" date="2017-04" db="EMBL/GenBank/DDBJ databases">
        <authorList>
            <person name="Afonso C.L."/>
            <person name="Miller P.J."/>
            <person name="Scott M.A."/>
            <person name="Spackman E."/>
            <person name="Goraichik I."/>
            <person name="Dimitrov K.M."/>
            <person name="Suarez D.L."/>
            <person name="Swayne D.E."/>
        </authorList>
    </citation>
    <scope>NUCLEOTIDE SEQUENCE [LARGE SCALE GENOMIC DNA]</scope>
    <source>
        <strain evidence="6 7">USBA 355</strain>
    </source>
</reference>
<evidence type="ECO:0000256" key="3">
    <source>
        <dbReference type="ARBA" id="ARBA00023125"/>
    </source>
</evidence>
<dbReference type="GO" id="GO:0009307">
    <property type="term" value="P:DNA restriction-modification system"/>
    <property type="evidence" value="ECO:0007669"/>
    <property type="project" value="UniProtKB-KW"/>
</dbReference>
<dbReference type="EMBL" id="FWZX01000025">
    <property type="protein sequence ID" value="SMF63973.1"/>
    <property type="molecule type" value="Genomic_DNA"/>
</dbReference>
<dbReference type="InterPro" id="IPR052021">
    <property type="entry name" value="Type-I_RS_S_subunit"/>
</dbReference>
<dbReference type="AlphaFoldDB" id="A0A1Y6CI06"/>
<dbReference type="InterPro" id="IPR000055">
    <property type="entry name" value="Restrct_endonuc_typeI_TRD"/>
</dbReference>
<evidence type="ECO:0000256" key="4">
    <source>
        <dbReference type="SAM" id="MobiDB-lite"/>
    </source>
</evidence>
<keyword evidence="2" id="KW-0680">Restriction system</keyword>
<keyword evidence="3" id="KW-0238">DNA-binding</keyword>
<dbReference type="Gene3D" id="1.10.287.1120">
    <property type="entry name" value="Bipartite methylase S protein"/>
    <property type="match status" value="1"/>
</dbReference>
<evidence type="ECO:0000313" key="7">
    <source>
        <dbReference type="Proteomes" id="UP000192917"/>
    </source>
</evidence>
<evidence type="ECO:0000313" key="6">
    <source>
        <dbReference type="EMBL" id="SMF63973.1"/>
    </source>
</evidence>
<name>A0A1Y6CI06_9PROT</name>
<dbReference type="SUPFAM" id="SSF116734">
    <property type="entry name" value="DNA methylase specificity domain"/>
    <property type="match status" value="2"/>
</dbReference>
<dbReference type="STRING" id="560819.SAMN05428998_12521"/>
<gene>
    <name evidence="6" type="ORF">SAMN05428998_12521</name>
</gene>
<dbReference type="Pfam" id="PF01420">
    <property type="entry name" value="Methylase_S"/>
    <property type="match status" value="2"/>
</dbReference>
<evidence type="ECO:0000256" key="1">
    <source>
        <dbReference type="ARBA" id="ARBA00010923"/>
    </source>
</evidence>
<dbReference type="InterPro" id="IPR044946">
    <property type="entry name" value="Restrct_endonuc_typeI_TRD_sf"/>
</dbReference>
<comment type="similarity">
    <text evidence="1">Belongs to the type-I restriction system S methylase family.</text>
</comment>
<evidence type="ECO:0000259" key="5">
    <source>
        <dbReference type="Pfam" id="PF01420"/>
    </source>
</evidence>
<proteinExistence type="inferred from homology"/>
<feature type="domain" description="Type I restriction modification DNA specificity" evidence="5">
    <location>
        <begin position="262"/>
        <end position="410"/>
    </location>
</feature>
<feature type="compositionally biased region" description="Basic and acidic residues" evidence="4">
    <location>
        <begin position="1"/>
        <end position="10"/>
    </location>
</feature>
<protein>
    <submittedName>
        <fullName evidence="6">Type I restriction enzyme, S subunit</fullName>
    </submittedName>
</protein>
<dbReference type="Proteomes" id="UP000192917">
    <property type="component" value="Unassembled WGS sequence"/>
</dbReference>
<feature type="region of interest" description="Disordered" evidence="4">
    <location>
        <begin position="1"/>
        <end position="23"/>
    </location>
</feature>
<feature type="domain" description="Type I restriction modification DNA specificity" evidence="5">
    <location>
        <begin position="36"/>
        <end position="213"/>
    </location>
</feature>
<dbReference type="CDD" id="cd17273">
    <property type="entry name" value="RMtype1_S_EcoJA69PI-TRD1-CR1_like"/>
    <property type="match status" value="1"/>
</dbReference>